<evidence type="ECO:0000313" key="2">
    <source>
        <dbReference type="Proteomes" id="UP001178507"/>
    </source>
</evidence>
<accession>A0AA36MSG6</accession>
<reference evidence="1" key="1">
    <citation type="submission" date="2023-08" db="EMBL/GenBank/DDBJ databases">
        <authorList>
            <person name="Chen Y."/>
            <person name="Shah S."/>
            <person name="Dougan E. K."/>
            <person name="Thang M."/>
            <person name="Chan C."/>
        </authorList>
    </citation>
    <scope>NUCLEOTIDE SEQUENCE</scope>
</reference>
<evidence type="ECO:0000313" key="1">
    <source>
        <dbReference type="EMBL" id="CAJ1378435.1"/>
    </source>
</evidence>
<gene>
    <name evidence="1" type="ORF">EVOR1521_LOCUS6979</name>
</gene>
<name>A0AA36MSG6_9DINO</name>
<proteinExistence type="predicted"/>
<dbReference type="EMBL" id="CAUJNA010000544">
    <property type="protein sequence ID" value="CAJ1378435.1"/>
    <property type="molecule type" value="Genomic_DNA"/>
</dbReference>
<keyword evidence="2" id="KW-1185">Reference proteome</keyword>
<protein>
    <submittedName>
        <fullName evidence="1">Uncharacterized protein</fullName>
    </submittedName>
</protein>
<sequence length="202" mass="22605">MDVEPSHAAQAFLPILQAKDERHQRQLVLRAQETRLLVIEELLLHLLGKMENSDLQSDKVVVPLQQLSACAARLAISTGVPSGSRKFLPLARSVALLQSVLVDTELLFEAFKGEVALTENHSMRPSVKDLLQQLLKLQSPEEAVMQLLEKLMQALPPQRALLFRQLLVGRETGVPLDWQGTAQLLVKVREDSEKEAKQRSQP</sequence>
<dbReference type="AlphaFoldDB" id="A0AA36MSG6"/>
<comment type="caution">
    <text evidence="1">The sequence shown here is derived from an EMBL/GenBank/DDBJ whole genome shotgun (WGS) entry which is preliminary data.</text>
</comment>
<organism evidence="1 2">
    <name type="scientific">Effrenium voratum</name>
    <dbReference type="NCBI Taxonomy" id="2562239"/>
    <lineage>
        <taxon>Eukaryota</taxon>
        <taxon>Sar</taxon>
        <taxon>Alveolata</taxon>
        <taxon>Dinophyceae</taxon>
        <taxon>Suessiales</taxon>
        <taxon>Symbiodiniaceae</taxon>
        <taxon>Effrenium</taxon>
    </lineage>
</organism>
<dbReference type="Proteomes" id="UP001178507">
    <property type="component" value="Unassembled WGS sequence"/>
</dbReference>